<name>A0A376BKR4_9NEIS</name>
<organism evidence="2 3">
    <name type="scientific">Alysiella crassa</name>
    <dbReference type="NCBI Taxonomy" id="153491"/>
    <lineage>
        <taxon>Bacteria</taxon>
        <taxon>Pseudomonadati</taxon>
        <taxon>Pseudomonadota</taxon>
        <taxon>Betaproteobacteria</taxon>
        <taxon>Neisseriales</taxon>
        <taxon>Neisseriaceae</taxon>
        <taxon>Alysiella</taxon>
    </lineage>
</organism>
<keyword evidence="3" id="KW-1185">Reference proteome</keyword>
<dbReference type="RefSeq" id="WP_034295116.1">
    <property type="nucleotide sequence ID" value="NZ_CP091519.2"/>
</dbReference>
<proteinExistence type="predicted"/>
<evidence type="ECO:0000313" key="2">
    <source>
        <dbReference type="EMBL" id="SSY70291.1"/>
    </source>
</evidence>
<evidence type="ECO:0000259" key="1">
    <source>
        <dbReference type="Pfam" id="PF23571"/>
    </source>
</evidence>
<reference evidence="2 3" key="1">
    <citation type="submission" date="2018-06" db="EMBL/GenBank/DDBJ databases">
        <authorList>
            <consortium name="Pathogen Informatics"/>
            <person name="Doyle S."/>
        </authorList>
    </citation>
    <scope>NUCLEOTIDE SEQUENCE [LARGE SCALE GENOMIC DNA]</scope>
    <source>
        <strain evidence="2 3">NCTC10283</strain>
    </source>
</reference>
<dbReference type="PANTHER" id="PTHR31901:SF9">
    <property type="entry name" value="GH3 DOMAIN-CONTAINING PROTEIN"/>
    <property type="match status" value="1"/>
</dbReference>
<dbReference type="EMBL" id="UFSO01000002">
    <property type="protein sequence ID" value="SSY70291.1"/>
    <property type="molecule type" value="Genomic_DNA"/>
</dbReference>
<dbReference type="AlphaFoldDB" id="A0A376BKR4"/>
<dbReference type="InterPro" id="IPR004993">
    <property type="entry name" value="GH3"/>
</dbReference>
<protein>
    <submittedName>
        <fullName evidence="2">GH3 auxin-responsive promoter</fullName>
    </submittedName>
</protein>
<dbReference type="GO" id="GO:0005737">
    <property type="term" value="C:cytoplasm"/>
    <property type="evidence" value="ECO:0007669"/>
    <property type="project" value="TreeGrafter"/>
</dbReference>
<dbReference type="InterPro" id="IPR055377">
    <property type="entry name" value="GH3_M"/>
</dbReference>
<dbReference type="STRING" id="1120980.GCA_000745955_02289"/>
<sequence>MTATAIARLTAPALQAFQQALEQPEQTQSIILQNIILHNRDTVFGKEHSFTDIHNPCDFARAVPIRQYTDFADAINQTAAGKTHLLTTENACQFEETGGSTSGAKLIPYTPSLLMAFRQGVHAWLGDLAKTRPKAFSGNLYFVISPAARSTECTSGGIPIGCGDDLQYLGADLAKILQTQTLYQPELTTAQSATEWHIRTAILLAKQENLSLISAWSPTLLLQLLHCLHQQQDKILPQIHDKNRRQTVARALAASVPDTRLLWSRLDTVSCWDSHTATAPAEQLRQLLPHVHLQGKGLLATEGIATIPFSGCFLPALTSHYLELVDENENLIPLTEWQAGQRYRLILTTQGGLYRYDTQDWLLATPSPYARVPNLCFVGRGNLYSDLCGEKLHEAFVAHALSQITENIDNKLGNLFVQGVQLPLPHYVLWADERAVLPNHLAQNLDTALCANPQYAYARQIEQLGVLKVCRLPDVVAYATRFAKNRVLGIQKLPLLLPVINQMETQNDK</sequence>
<dbReference type="GO" id="GO:0016881">
    <property type="term" value="F:acid-amino acid ligase activity"/>
    <property type="evidence" value="ECO:0007669"/>
    <property type="project" value="TreeGrafter"/>
</dbReference>
<dbReference type="PANTHER" id="PTHR31901">
    <property type="entry name" value="GH3 DOMAIN-CONTAINING PROTEIN"/>
    <property type="match status" value="1"/>
</dbReference>
<dbReference type="Proteomes" id="UP000254209">
    <property type="component" value="Unassembled WGS sequence"/>
</dbReference>
<dbReference type="Pfam" id="PF03321">
    <property type="entry name" value="GH3"/>
    <property type="match status" value="1"/>
</dbReference>
<dbReference type="OrthoDB" id="9770329at2"/>
<accession>A0A376BKR4</accession>
<gene>
    <name evidence="2" type="ORF">NCTC10283_00374</name>
</gene>
<evidence type="ECO:0000313" key="3">
    <source>
        <dbReference type="Proteomes" id="UP000254209"/>
    </source>
</evidence>
<feature type="domain" description="GH3 middle" evidence="1">
    <location>
        <begin position="318"/>
        <end position="380"/>
    </location>
</feature>
<dbReference type="Pfam" id="PF23571">
    <property type="entry name" value="GH3_M"/>
    <property type="match status" value="1"/>
</dbReference>